<accession>A0A059F133</accession>
<dbReference type="OrthoDB" id="2199595at2759"/>
<proteinExistence type="predicted"/>
<dbReference type="EMBL" id="KK365166">
    <property type="protein sequence ID" value="KCZ80704.1"/>
    <property type="molecule type" value="Genomic_DNA"/>
</dbReference>
<sequence>MDFQGYDDLKKVLADKDQIKALNKFSDLLYDTVNKILALELQDDPNFVLESIRNQKNVLERAEWLSDALKGDDLDYDNIGIQVDEFVLHLKKLEEFYKNNTQIN</sequence>
<reference evidence="2" key="1">
    <citation type="submission" date="2013-02" db="EMBL/GenBank/DDBJ databases">
        <authorList>
            <consortium name="The Broad Institute Genome Sequencing Platform"/>
            <person name="Cuomo C."/>
            <person name="Becnel J."/>
            <person name="Sanscrainte N."/>
            <person name="Walker B."/>
            <person name="Young S.K."/>
            <person name="Zeng Q."/>
            <person name="Gargeya S."/>
            <person name="Fitzgerald M."/>
            <person name="Haas B."/>
            <person name="Abouelleil A."/>
            <person name="Alvarado L."/>
            <person name="Arachchi H.M."/>
            <person name="Berlin A.M."/>
            <person name="Chapman S.B."/>
            <person name="Dewar J."/>
            <person name="Goldberg J."/>
            <person name="Griggs A."/>
            <person name="Gujja S."/>
            <person name="Hansen M."/>
            <person name="Howarth C."/>
            <person name="Imamovic A."/>
            <person name="Larimer J."/>
            <person name="McCowan C."/>
            <person name="Murphy C."/>
            <person name="Neiman D."/>
            <person name="Pearson M."/>
            <person name="Priest M."/>
            <person name="Roberts A."/>
            <person name="Saif S."/>
            <person name="Shea T."/>
            <person name="Sisk P."/>
            <person name="Sykes S."/>
            <person name="Wortman J."/>
            <person name="Nusbaum C."/>
            <person name="Birren B."/>
        </authorList>
    </citation>
    <scope>NUCLEOTIDE SEQUENCE [LARGE SCALE GENOMIC DNA]</scope>
    <source>
        <strain evidence="2">PRA339</strain>
    </source>
</reference>
<dbReference type="HOGENOM" id="CLU_2249445_0_0_1"/>
<dbReference type="AlphaFoldDB" id="A0A059F133"/>
<dbReference type="Proteomes" id="UP000030655">
    <property type="component" value="Unassembled WGS sequence"/>
</dbReference>
<evidence type="ECO:0000313" key="1">
    <source>
        <dbReference type="EMBL" id="KCZ80704.1"/>
    </source>
</evidence>
<dbReference type="VEuPathDB" id="MicrosporidiaDB:H312_01866"/>
<keyword evidence="2" id="KW-1185">Reference proteome</keyword>
<evidence type="ECO:0000313" key="2">
    <source>
        <dbReference type="Proteomes" id="UP000030655"/>
    </source>
</evidence>
<protein>
    <submittedName>
        <fullName evidence="1">Uncharacterized protein</fullName>
    </submittedName>
</protein>
<name>A0A059F133_9MICR</name>
<reference evidence="1 2" key="2">
    <citation type="submission" date="2014-03" db="EMBL/GenBank/DDBJ databases">
        <title>The Genome Sequence of Anncaliia algerae insect isolate PRA339.</title>
        <authorList>
            <consortium name="The Broad Institute Genome Sequencing Platform"/>
            <consortium name="The Broad Institute Genome Sequencing Center for Infectious Disease"/>
            <person name="Cuomo C."/>
            <person name="Becnel J."/>
            <person name="Sanscrainte N."/>
            <person name="Walker B."/>
            <person name="Young S.K."/>
            <person name="Zeng Q."/>
            <person name="Gargeya S."/>
            <person name="Fitzgerald M."/>
            <person name="Haas B."/>
            <person name="Abouelleil A."/>
            <person name="Alvarado L."/>
            <person name="Arachchi H.M."/>
            <person name="Berlin A.M."/>
            <person name="Chapman S.B."/>
            <person name="Dewar J."/>
            <person name="Goldberg J."/>
            <person name="Griggs A."/>
            <person name="Gujja S."/>
            <person name="Hansen M."/>
            <person name="Howarth C."/>
            <person name="Imamovic A."/>
            <person name="Larimer J."/>
            <person name="McCowan C."/>
            <person name="Murphy C."/>
            <person name="Neiman D."/>
            <person name="Pearson M."/>
            <person name="Priest M."/>
            <person name="Roberts A."/>
            <person name="Saif S."/>
            <person name="Shea T."/>
            <person name="Sisk P."/>
            <person name="Sykes S."/>
            <person name="Wortman J."/>
            <person name="Nusbaum C."/>
            <person name="Birren B."/>
        </authorList>
    </citation>
    <scope>NUCLEOTIDE SEQUENCE [LARGE SCALE GENOMIC DNA]</scope>
    <source>
        <strain evidence="1 2">PRA339</strain>
    </source>
</reference>
<organism evidence="1 2">
    <name type="scientific">Anncaliia algerae PRA339</name>
    <dbReference type="NCBI Taxonomy" id="1288291"/>
    <lineage>
        <taxon>Eukaryota</taxon>
        <taxon>Fungi</taxon>
        <taxon>Fungi incertae sedis</taxon>
        <taxon>Microsporidia</taxon>
        <taxon>Tubulinosematoidea</taxon>
        <taxon>Tubulinosematidae</taxon>
        <taxon>Anncaliia</taxon>
    </lineage>
</organism>
<gene>
    <name evidence="1" type="ORF">H312_01866</name>
</gene>